<name>A0AAN8N6U4_9PEZI</name>
<feature type="region of interest" description="Disordered" evidence="1">
    <location>
        <begin position="175"/>
        <end position="194"/>
    </location>
</feature>
<evidence type="ECO:0000313" key="2">
    <source>
        <dbReference type="EMBL" id="KAK6351943.1"/>
    </source>
</evidence>
<organism evidence="2 3">
    <name type="scientific">Orbilia javanica</name>
    <dbReference type="NCBI Taxonomy" id="47235"/>
    <lineage>
        <taxon>Eukaryota</taxon>
        <taxon>Fungi</taxon>
        <taxon>Dikarya</taxon>
        <taxon>Ascomycota</taxon>
        <taxon>Pezizomycotina</taxon>
        <taxon>Orbiliomycetes</taxon>
        <taxon>Orbiliales</taxon>
        <taxon>Orbiliaceae</taxon>
        <taxon>Orbilia</taxon>
    </lineage>
</organism>
<proteinExistence type="predicted"/>
<protein>
    <submittedName>
        <fullName evidence="2">Uncharacterized protein</fullName>
    </submittedName>
</protein>
<feature type="compositionally biased region" description="Polar residues" evidence="1">
    <location>
        <begin position="175"/>
        <end position="187"/>
    </location>
</feature>
<evidence type="ECO:0000256" key="1">
    <source>
        <dbReference type="SAM" id="MobiDB-lite"/>
    </source>
</evidence>
<evidence type="ECO:0000313" key="3">
    <source>
        <dbReference type="Proteomes" id="UP001313282"/>
    </source>
</evidence>
<dbReference type="AlphaFoldDB" id="A0AAN8N6U4"/>
<gene>
    <name evidence="2" type="ORF">TWF718_005091</name>
</gene>
<dbReference type="EMBL" id="JAVHNR010000002">
    <property type="protein sequence ID" value="KAK6351943.1"/>
    <property type="molecule type" value="Genomic_DNA"/>
</dbReference>
<reference evidence="2 3" key="1">
    <citation type="submission" date="2019-10" db="EMBL/GenBank/DDBJ databases">
        <authorList>
            <person name="Palmer J.M."/>
        </authorList>
    </citation>
    <scope>NUCLEOTIDE SEQUENCE [LARGE SCALE GENOMIC DNA]</scope>
    <source>
        <strain evidence="2 3">TWF718</strain>
    </source>
</reference>
<keyword evidence="3" id="KW-1185">Reference proteome</keyword>
<accession>A0AAN8N6U4</accession>
<dbReference type="Proteomes" id="UP001313282">
    <property type="component" value="Unassembled WGS sequence"/>
</dbReference>
<sequence length="263" mass="29920">MMAAVQKFIPLEVQDLILEAAETPQYPTLRLVCKRWDISITNIFRQRYRELPNTDDSEVKKYFGKAHKAPGLALTPFLIHKAVCEFTGRFKIKEDWSGTENIYQVDTGFGPEEDPETIAETFKLQEYANDPVFIWDTNKPQTLRYPIYLGWALSDPESIALAALGGSSGHSFLATKNASRNTSSPRESQSKDLLNPRKTMKVAEFVSLYIQYTRHNRGYPPKMAKDGKFVVHTGMWAPFYADATPETMEAVKYISIKIVYMAS</sequence>
<comment type="caution">
    <text evidence="2">The sequence shown here is derived from an EMBL/GenBank/DDBJ whole genome shotgun (WGS) entry which is preliminary data.</text>
</comment>